<organism evidence="4 5">
    <name type="scientific">Tritrichomonas musculus</name>
    <dbReference type="NCBI Taxonomy" id="1915356"/>
    <lineage>
        <taxon>Eukaryota</taxon>
        <taxon>Metamonada</taxon>
        <taxon>Parabasalia</taxon>
        <taxon>Tritrichomonadida</taxon>
        <taxon>Tritrichomonadidae</taxon>
        <taxon>Tritrichomonas</taxon>
    </lineage>
</organism>
<dbReference type="SMART" id="SM00612">
    <property type="entry name" value="Kelch"/>
    <property type="match status" value="4"/>
</dbReference>
<keyword evidence="1" id="KW-0880">Kelch repeat</keyword>
<dbReference type="SMART" id="SM00325">
    <property type="entry name" value="RhoGEF"/>
    <property type="match status" value="1"/>
</dbReference>
<sequence length="817" mass="94003">MNVCISRPSAPNEIIDITAIQDITIENLSEIVKYPNKSFSIRTPFYRERLEKDTHPFIEYPELIIKDNEVKNYPIPDYCIIIHELCQPQYSLFVLITTQLEDIEFPPMEVEFTADEYINWKAKDLLDRCIQVFGYNCSNSTLLDSNQEPISEDSLFKDIYNNYKKSHLTFKCTVDDSSIEKIQKRKYVVEEIFNSEITFAQNVQILHDYFRPAFEASEIFDRFQLKLIFREIDPILSTHLELILQETKMKIGYSALIGPLFLNFVDHFKVAIPFVTNFKRVDDMVQKKRSSSKHAEKKLEEINSNSPKKEGGDFLSFYITPVQRYPRYTLLIRDLDKCTPSFHPDKSYLALAQESLIIANREIDETSQRVKQLLILGEIQKTLLGNFSIIQNDRNLIDRKKVTVHKKLKVKKGIIYLFNDSILIVKKGKKKRKPIFFVNVDHFRFCNCLPSNDSILINIKNLEVSITFENYEERASWVEHLNQARTIHLSNIYCDTKFIKWTEIEMGKILVPLMNLDGCYMNNNVYFFGGNNSSLMPCSALIEYNLNSNSWILKSSPVQPRVGHTITTIQNKIYVCFGLNKNEYFQDIWEFDGNRWKVIVLSIEIHLAFHTTTVFNNNLIVFGGKNENGFSNVLYKIDPTNGNVTVIDSKDCPSGRANHAAVALDNKLVVIGGETGLAGNKIVGDVVVFDFNQNCWNWMKKADIEPRIYHKAVLLKGYIFVIGGNDDNELISGNNIKNESPKSCAKYPPNECIDPLVWEKVVFKEFGNAPLGISRFAIAATSRTSAITYGGIDSKTKMPFASSWMFDMEEGFYQIVG</sequence>
<keyword evidence="5" id="KW-1185">Reference proteome</keyword>
<dbReference type="EMBL" id="JAPFFF010000016">
    <property type="protein sequence ID" value="KAK8864946.1"/>
    <property type="molecule type" value="Genomic_DNA"/>
</dbReference>
<dbReference type="Pfam" id="PF00621">
    <property type="entry name" value="RhoGEF"/>
    <property type="match status" value="1"/>
</dbReference>
<gene>
    <name evidence="4" type="ORF">M9Y10_010473</name>
</gene>
<dbReference type="InterPro" id="IPR035899">
    <property type="entry name" value="DBL_dom_sf"/>
</dbReference>
<comment type="caution">
    <text evidence="4">The sequence shown here is derived from an EMBL/GenBank/DDBJ whole genome shotgun (WGS) entry which is preliminary data.</text>
</comment>
<dbReference type="Gene3D" id="2.120.10.80">
    <property type="entry name" value="Kelch-type beta propeller"/>
    <property type="match status" value="1"/>
</dbReference>
<dbReference type="Gene3D" id="2.30.29.30">
    <property type="entry name" value="Pleckstrin-homology domain (PH domain)/Phosphotyrosine-binding domain (PTB)"/>
    <property type="match status" value="1"/>
</dbReference>
<evidence type="ECO:0000256" key="2">
    <source>
        <dbReference type="ARBA" id="ARBA00022737"/>
    </source>
</evidence>
<dbReference type="SUPFAM" id="SSF48065">
    <property type="entry name" value="DBL homology domain (DH-domain)"/>
    <property type="match status" value="1"/>
</dbReference>
<dbReference type="InterPro" id="IPR000219">
    <property type="entry name" value="DH_dom"/>
</dbReference>
<dbReference type="PANTHER" id="PTHR12673">
    <property type="entry name" value="FACIOGENITAL DYSPLASIA PROTEIN"/>
    <property type="match status" value="1"/>
</dbReference>
<dbReference type="InterPro" id="IPR051092">
    <property type="entry name" value="FYVE_RhoGEF_PH"/>
</dbReference>
<evidence type="ECO:0000256" key="1">
    <source>
        <dbReference type="ARBA" id="ARBA00022441"/>
    </source>
</evidence>
<dbReference type="Proteomes" id="UP001470230">
    <property type="component" value="Unassembled WGS sequence"/>
</dbReference>
<dbReference type="Pfam" id="PF24981">
    <property type="entry name" value="Beta-prop_ATRN-LZTR1"/>
    <property type="match status" value="1"/>
</dbReference>
<dbReference type="SUPFAM" id="SSF50729">
    <property type="entry name" value="PH domain-like"/>
    <property type="match status" value="1"/>
</dbReference>
<accession>A0ABR2IMN1</accession>
<dbReference type="InterPro" id="IPR056737">
    <property type="entry name" value="Beta-prop_ATRN-MKLN-like"/>
</dbReference>
<protein>
    <recommendedName>
        <fullName evidence="3">DH domain-containing protein</fullName>
    </recommendedName>
</protein>
<dbReference type="PANTHER" id="PTHR12673:SF159">
    <property type="entry name" value="LD03170P"/>
    <property type="match status" value="1"/>
</dbReference>
<evidence type="ECO:0000259" key="3">
    <source>
        <dbReference type="PROSITE" id="PS50010"/>
    </source>
</evidence>
<proteinExistence type="predicted"/>
<dbReference type="SUPFAM" id="SSF117281">
    <property type="entry name" value="Kelch motif"/>
    <property type="match status" value="1"/>
</dbReference>
<dbReference type="InterPro" id="IPR015915">
    <property type="entry name" value="Kelch-typ_b-propeller"/>
</dbReference>
<name>A0ABR2IMN1_9EUKA</name>
<dbReference type="PROSITE" id="PS50010">
    <property type="entry name" value="DH_2"/>
    <property type="match status" value="1"/>
</dbReference>
<reference evidence="4 5" key="1">
    <citation type="submission" date="2024-04" db="EMBL/GenBank/DDBJ databases">
        <title>Tritrichomonas musculus Genome.</title>
        <authorList>
            <person name="Alves-Ferreira E."/>
            <person name="Grigg M."/>
            <person name="Lorenzi H."/>
            <person name="Galac M."/>
        </authorList>
    </citation>
    <scope>NUCLEOTIDE SEQUENCE [LARGE SCALE GENOMIC DNA]</scope>
    <source>
        <strain evidence="4 5">EAF2021</strain>
    </source>
</reference>
<dbReference type="InterPro" id="IPR006652">
    <property type="entry name" value="Kelch_1"/>
</dbReference>
<dbReference type="InterPro" id="IPR011993">
    <property type="entry name" value="PH-like_dom_sf"/>
</dbReference>
<keyword evidence="2" id="KW-0677">Repeat</keyword>
<evidence type="ECO:0000313" key="4">
    <source>
        <dbReference type="EMBL" id="KAK8864946.1"/>
    </source>
</evidence>
<dbReference type="Gene3D" id="1.20.900.10">
    <property type="entry name" value="Dbl homology (DH) domain"/>
    <property type="match status" value="1"/>
</dbReference>
<evidence type="ECO:0000313" key="5">
    <source>
        <dbReference type="Proteomes" id="UP001470230"/>
    </source>
</evidence>
<feature type="domain" description="DH" evidence="3">
    <location>
        <begin position="184"/>
        <end position="366"/>
    </location>
</feature>